<keyword evidence="14" id="KW-0472">Membrane</keyword>
<dbReference type="CTD" id="3291"/>
<reference evidence="15" key="4">
    <citation type="submission" date="2020-03" db="EMBL/GenBank/DDBJ databases">
        <title>Intra-Species Differences in Population Size shape Life History and Genome Evolution.</title>
        <authorList>
            <person name="Willemsen D."/>
            <person name="Cui R."/>
            <person name="Valenzano D.R."/>
        </authorList>
    </citation>
    <scope>NUCLEOTIDE SEQUENCE</scope>
    <source>
        <strain evidence="15">GRZ</strain>
        <tissue evidence="15">Whole</tissue>
    </source>
</reference>
<comment type="catalytic activity">
    <reaction evidence="11">
        <text>11beta,17beta-dihydroxyandrost-4-ene-3-one + NAD(+) = 17beta-hydroxyandrost-4-ene-3,11-dione + NADH + H(+)</text>
        <dbReference type="Rhea" id="RHEA:69368"/>
        <dbReference type="ChEBI" id="CHEBI:15378"/>
        <dbReference type="ChEBI" id="CHEBI:34133"/>
        <dbReference type="ChEBI" id="CHEBI:57540"/>
        <dbReference type="ChEBI" id="CHEBI:57945"/>
        <dbReference type="ChEBI" id="CHEBI:81481"/>
    </reaction>
    <physiologicalReaction direction="left-to-right" evidence="11">
        <dbReference type="Rhea" id="RHEA:69369"/>
    </physiologicalReaction>
</comment>
<dbReference type="RefSeq" id="XP_015808720.1">
    <property type="nucleotide sequence ID" value="XM_015953234.3"/>
</dbReference>
<dbReference type="PANTHER" id="PTHR43313:SF2">
    <property type="entry name" value="11-BETA-HYDROXYSTEROID DEHYDROGENASE TYPE 2"/>
    <property type="match status" value="1"/>
</dbReference>
<evidence type="ECO:0000256" key="8">
    <source>
        <dbReference type="ARBA" id="ARBA00042028"/>
    </source>
</evidence>
<evidence type="ECO:0000256" key="1">
    <source>
        <dbReference type="ARBA" id="ARBA00004854"/>
    </source>
</evidence>
<evidence type="ECO:0000256" key="7">
    <source>
        <dbReference type="ARBA" id="ARBA00041540"/>
    </source>
</evidence>
<evidence type="ECO:0000256" key="6">
    <source>
        <dbReference type="ARBA" id="ARBA00040320"/>
    </source>
</evidence>
<evidence type="ECO:0000256" key="3">
    <source>
        <dbReference type="ARBA" id="ARBA00023002"/>
    </source>
</evidence>
<organism evidence="16">
    <name type="scientific">Nothobranchius furzeri</name>
    <name type="common">Turquoise killifish</name>
    <dbReference type="NCBI Taxonomy" id="105023"/>
    <lineage>
        <taxon>Eukaryota</taxon>
        <taxon>Metazoa</taxon>
        <taxon>Chordata</taxon>
        <taxon>Craniata</taxon>
        <taxon>Vertebrata</taxon>
        <taxon>Euteleostomi</taxon>
        <taxon>Actinopterygii</taxon>
        <taxon>Neopterygii</taxon>
        <taxon>Teleostei</taxon>
        <taxon>Neoteleostei</taxon>
        <taxon>Acanthomorphata</taxon>
        <taxon>Ovalentaria</taxon>
        <taxon>Atherinomorphae</taxon>
        <taxon>Cyprinodontiformes</taxon>
        <taxon>Nothobranchiidae</taxon>
        <taxon>Nothobranchius</taxon>
    </lineage>
</organism>
<name>A0A1A8B7T3_NOTFU</name>
<dbReference type="PRINTS" id="PR00080">
    <property type="entry name" value="SDRFAMILY"/>
</dbReference>
<protein>
    <recommendedName>
        <fullName evidence="6">11-beta-hydroxysteroid dehydrogenase type 2</fullName>
    </recommendedName>
    <alternativeName>
        <fullName evidence="7">Corticosteroid 11-beta-dehydrogenase isozyme 2</fullName>
    </alternativeName>
    <alternativeName>
        <fullName evidence="8">NAD-dependent 11-beta-hydroxysteroid dehydrogenase</fullName>
    </alternativeName>
</protein>
<dbReference type="PANTHER" id="PTHR43313">
    <property type="entry name" value="SHORT-CHAIN DEHYDROGENASE/REDUCTASE FAMILY 9C"/>
    <property type="match status" value="1"/>
</dbReference>
<evidence type="ECO:0000256" key="9">
    <source>
        <dbReference type="ARBA" id="ARBA00047650"/>
    </source>
</evidence>
<comment type="catalytic activity">
    <reaction evidence="10">
        <text>an 11beta-hydroxysteroid + NAD(+) = an 11-oxosteroid + NADH + H(+)</text>
        <dbReference type="Rhea" id="RHEA:53116"/>
        <dbReference type="ChEBI" id="CHEBI:15378"/>
        <dbReference type="ChEBI" id="CHEBI:35346"/>
        <dbReference type="ChEBI" id="CHEBI:47787"/>
        <dbReference type="ChEBI" id="CHEBI:57540"/>
        <dbReference type="ChEBI" id="CHEBI:57945"/>
    </reaction>
    <physiologicalReaction direction="left-to-right" evidence="10">
        <dbReference type="Rhea" id="RHEA:53117"/>
    </physiologicalReaction>
</comment>
<dbReference type="GO" id="GO:0033555">
    <property type="term" value="P:multicellular organismal response to stress"/>
    <property type="evidence" value="ECO:0007669"/>
    <property type="project" value="Ensembl"/>
</dbReference>
<comment type="catalytic activity">
    <reaction evidence="12">
        <text>corticosterone + NAD(+) = 11-dehydrocorticosterone + NADH + H(+)</text>
        <dbReference type="Rhea" id="RHEA:42204"/>
        <dbReference type="ChEBI" id="CHEBI:15378"/>
        <dbReference type="ChEBI" id="CHEBI:16827"/>
        <dbReference type="ChEBI" id="CHEBI:57540"/>
        <dbReference type="ChEBI" id="CHEBI:57945"/>
        <dbReference type="ChEBI" id="CHEBI:78600"/>
    </reaction>
    <physiologicalReaction direction="left-to-right" evidence="12">
        <dbReference type="Rhea" id="RHEA:42205"/>
    </physiologicalReaction>
</comment>
<gene>
    <name evidence="16 17" type="primary">HSD11B2</name>
    <name evidence="15" type="synonym">hsd11b2</name>
    <name evidence="15" type="ORF">G4P62_007260</name>
</gene>
<dbReference type="GO" id="GO:0070523">
    <property type="term" value="F:11-beta-hydroxysteroid dehydrogenase (NAD+) activity"/>
    <property type="evidence" value="ECO:0007669"/>
    <property type="project" value="Ensembl"/>
</dbReference>
<dbReference type="CDD" id="cd09805">
    <property type="entry name" value="type2_17beta_HSD-like_SDR_c"/>
    <property type="match status" value="1"/>
</dbReference>
<reference evidence="17" key="1">
    <citation type="submission" date="2014-08" db="EMBL/GenBank/DDBJ databases">
        <authorList>
            <person name="Senf B."/>
            <person name="Petzold A."/>
            <person name="Downie B.R."/>
            <person name="Koch P."/>
            <person name="Platzer M."/>
        </authorList>
    </citation>
    <scope>NUCLEOTIDE SEQUENCE [LARGE SCALE GENOMIC DNA]</scope>
    <source>
        <strain evidence="17">GRZ</strain>
    </source>
</reference>
<dbReference type="SUPFAM" id="SSF51735">
    <property type="entry name" value="NAD(P)-binding Rossmann-fold domains"/>
    <property type="match status" value="1"/>
</dbReference>
<keyword evidence="4" id="KW-0443">Lipid metabolism</keyword>
<dbReference type="EMBL" id="HAEJ01011363">
    <property type="protein sequence ID" value="SBS51820.1"/>
    <property type="molecule type" value="Transcribed_RNA"/>
</dbReference>
<dbReference type="EMBL" id="HADY01024070">
    <property type="protein sequence ID" value="SBP62555.1"/>
    <property type="molecule type" value="Transcribed_RNA"/>
</dbReference>
<reference evidence="17" key="5">
    <citation type="submission" date="2025-05" db="UniProtKB">
        <authorList>
            <consortium name="Ensembl"/>
        </authorList>
    </citation>
    <scope>IDENTIFICATION</scope>
</reference>
<accession>A0A1A8B7T3</accession>
<evidence type="ECO:0000256" key="2">
    <source>
        <dbReference type="ARBA" id="ARBA00006484"/>
    </source>
</evidence>
<dbReference type="Bgee" id="ENSNFUG00015003798">
    <property type="expression patterns" value="Expressed in zone of skin and 3 other cell types or tissues"/>
</dbReference>
<dbReference type="PROSITE" id="PS00061">
    <property type="entry name" value="ADH_SHORT"/>
    <property type="match status" value="1"/>
</dbReference>
<dbReference type="InterPro" id="IPR036291">
    <property type="entry name" value="NAD(P)-bd_dom_sf"/>
</dbReference>
<dbReference type="EMBL" id="JAAVVJ010000011">
    <property type="protein sequence ID" value="KAF7212199.1"/>
    <property type="molecule type" value="Genomic_DNA"/>
</dbReference>
<evidence type="ECO:0000256" key="13">
    <source>
        <dbReference type="RuleBase" id="RU000363"/>
    </source>
</evidence>
<dbReference type="Proteomes" id="UP000694548">
    <property type="component" value="Chromosome sgr07"/>
</dbReference>
<keyword evidence="3" id="KW-0560">Oxidoreductase</keyword>
<evidence type="ECO:0000256" key="4">
    <source>
        <dbReference type="ARBA" id="ARBA00023098"/>
    </source>
</evidence>
<evidence type="ECO:0000256" key="12">
    <source>
        <dbReference type="ARBA" id="ARBA00048774"/>
    </source>
</evidence>
<evidence type="ECO:0000313" key="17">
    <source>
        <dbReference type="Ensembl" id="ENSNFUP00015007731.1"/>
    </source>
</evidence>
<keyword evidence="18" id="KW-1185">Reference proteome</keyword>
<evidence type="ECO:0000313" key="18">
    <source>
        <dbReference type="Proteomes" id="UP000694548"/>
    </source>
</evidence>
<dbReference type="Ensembl" id="ENSNFUT00015008132.1">
    <property type="protein sequence ID" value="ENSNFUP00015007731.1"/>
    <property type="gene ID" value="ENSNFUG00015003798.1"/>
</dbReference>
<comment type="similarity">
    <text evidence="2 13">Belongs to the short-chain dehydrogenases/reductases (SDR) family.</text>
</comment>
<dbReference type="PRINTS" id="PR00081">
    <property type="entry name" value="GDHRDH"/>
</dbReference>
<dbReference type="KEGG" id="nfu:107381516"/>
<dbReference type="OMA" id="GMGLMYF"/>
<keyword evidence="14" id="KW-0812">Transmembrane</keyword>
<comment type="catalytic activity">
    <reaction evidence="9">
        <text>11beta-hydroxyandrost-4-ene-3,17-dione + NAD(+) = androst-4-ene-3,11,17-trione + NADH + H(+)</text>
        <dbReference type="Rhea" id="RHEA:69408"/>
        <dbReference type="ChEBI" id="CHEBI:2495"/>
        <dbReference type="ChEBI" id="CHEBI:15378"/>
        <dbReference type="ChEBI" id="CHEBI:27967"/>
        <dbReference type="ChEBI" id="CHEBI:57540"/>
        <dbReference type="ChEBI" id="CHEBI:57945"/>
    </reaction>
    <physiologicalReaction direction="left-to-right" evidence="9">
        <dbReference type="Rhea" id="RHEA:69409"/>
    </physiologicalReaction>
</comment>
<dbReference type="Proteomes" id="UP000822369">
    <property type="component" value="Chromosome 11"/>
</dbReference>
<evidence type="ECO:0000256" key="10">
    <source>
        <dbReference type="ARBA" id="ARBA00047817"/>
    </source>
</evidence>
<evidence type="ECO:0000256" key="11">
    <source>
        <dbReference type="ARBA" id="ARBA00048218"/>
    </source>
</evidence>
<evidence type="ECO:0000256" key="14">
    <source>
        <dbReference type="SAM" id="Phobius"/>
    </source>
</evidence>
<dbReference type="InterPro" id="IPR002347">
    <property type="entry name" value="SDR_fam"/>
</dbReference>
<dbReference type="Pfam" id="PF00106">
    <property type="entry name" value="adh_short"/>
    <property type="match status" value="1"/>
</dbReference>
<dbReference type="InterPro" id="IPR020904">
    <property type="entry name" value="Sc_DH/Rdtase_CS"/>
</dbReference>
<evidence type="ECO:0000256" key="5">
    <source>
        <dbReference type="ARBA" id="ARBA00023221"/>
    </source>
</evidence>
<keyword evidence="5" id="KW-0753">Steroid metabolism</keyword>
<keyword evidence="14" id="KW-1133">Transmembrane helix</keyword>
<dbReference type="GeneID" id="107381516"/>
<dbReference type="Gene3D" id="3.40.50.720">
    <property type="entry name" value="NAD(P)-binding Rossmann-like Domain"/>
    <property type="match status" value="1"/>
</dbReference>
<proteinExistence type="inferred from homology"/>
<dbReference type="FunFam" id="3.40.50.720:FF:000074">
    <property type="entry name" value="Retinol dehydrogenase type 1"/>
    <property type="match status" value="1"/>
</dbReference>
<feature type="transmembrane region" description="Helical" evidence="14">
    <location>
        <begin position="51"/>
        <end position="74"/>
    </location>
</feature>
<reference evidence="16" key="2">
    <citation type="submission" date="2016-05" db="EMBL/GenBank/DDBJ databases">
        <authorList>
            <person name="Lavstsen T."/>
            <person name="Jespersen J.S."/>
        </authorList>
    </citation>
    <scope>NUCLEOTIDE SEQUENCE</scope>
    <source>
        <tissue evidence="16">Brain</tissue>
    </source>
</reference>
<evidence type="ECO:0000313" key="15">
    <source>
        <dbReference type="EMBL" id="KAF7212199.1"/>
    </source>
</evidence>
<comment type="pathway">
    <text evidence="1">Steroid metabolism.</text>
</comment>
<dbReference type="GeneTree" id="ENSGT00940000159716"/>
<reference evidence="16" key="3">
    <citation type="submission" date="2016-06" db="EMBL/GenBank/DDBJ databases">
        <title>The genome of a short-lived fish provides insights into sex chromosome evolution and the genetic control of aging.</title>
        <authorList>
            <person name="Reichwald K."/>
            <person name="Felder M."/>
            <person name="Petzold A."/>
            <person name="Koch P."/>
            <person name="Groth M."/>
            <person name="Platzer M."/>
        </authorList>
    </citation>
    <scope>NUCLEOTIDE SEQUENCE</scope>
    <source>
        <tissue evidence="16">Brain</tissue>
    </source>
</reference>
<dbReference type="AlphaFoldDB" id="A0A1A8B7T3"/>
<evidence type="ECO:0000313" key="16">
    <source>
        <dbReference type="EMBL" id="SBP62555.1"/>
    </source>
</evidence>
<dbReference type="OrthoDB" id="9876299at2759"/>
<sequence>MMDDYSLPFWIYLAVVTVIVGGAMKKVLTSHLSTGPTLVAWLGATVLVERLWAFCLPALLLLALIGLAFSLYSWTRTGPPPVTLPTEGKAVFITGCDSGFGNAAVKRLDSLGFDVFATVMDLTGHGARDLQRTCSPHLTLMQVDITQPQQVQQALLDTSAKLGHRGLWGLVNNAGVCVNFGDAELSLMSTFRGCMEVNFFGTLSVTKSFLPLVRQAKGRILTISSPAGDQPFPCLAAYGASKAALNLFTNTLRHELEPWGVHVSTILPSSFKTGHSSNHVYWEQQHKQVLKSLSPSLLEEYGEDYMTETKDLFQSFAKQANPDLSPVINTIVEALLAPQPQARYYAGPGVGLMYFIHSYLPFSISNRFLQKLFLKKKLMPLALRKQSGLDLDPPDLLNNNNNNNNNEK</sequence>
<feature type="transmembrane region" description="Helical" evidence="14">
    <location>
        <begin position="6"/>
        <end position="24"/>
    </location>
</feature>
<dbReference type="GO" id="GO:0034650">
    <property type="term" value="P:cortisol metabolic process"/>
    <property type="evidence" value="ECO:0007669"/>
    <property type="project" value="Ensembl"/>
</dbReference>